<evidence type="ECO:0000256" key="5">
    <source>
        <dbReference type="ARBA" id="ARBA00022679"/>
    </source>
</evidence>
<dbReference type="RefSeq" id="WP_055734720.1">
    <property type="nucleotide sequence ID" value="NZ_BMDY01000013.1"/>
</dbReference>
<evidence type="ECO:0000256" key="11">
    <source>
        <dbReference type="ARBA" id="ARBA00029766"/>
    </source>
</evidence>
<gene>
    <name evidence="14" type="ORF">GCM10007414_23660</name>
</gene>
<dbReference type="PANTHER" id="PTHR43071:SF1">
    <property type="entry name" value="2-AMINO-4-HYDROXY-6-HYDROXYMETHYLDIHYDROPTERIDINE PYROPHOSPHOKINASE"/>
    <property type="match status" value="1"/>
</dbReference>
<evidence type="ECO:0000256" key="12">
    <source>
        <dbReference type="ARBA" id="ARBA00033413"/>
    </source>
</evidence>
<protein>
    <recommendedName>
        <fullName evidence="4">2-amino-4-hydroxy-6-hydroxymethyldihydropteridine pyrophosphokinase</fullName>
        <ecNumber evidence="3">2.7.6.3</ecNumber>
    </recommendedName>
    <alternativeName>
        <fullName evidence="11">6-hydroxymethyl-7,8-dihydropterin pyrophosphokinase</fullName>
    </alternativeName>
    <alternativeName>
        <fullName evidence="12">7,8-dihydro-6-hydroxymethylpterin-pyrophosphokinase</fullName>
    </alternativeName>
</protein>
<evidence type="ECO:0000259" key="13">
    <source>
        <dbReference type="Pfam" id="PF01288"/>
    </source>
</evidence>
<evidence type="ECO:0000256" key="1">
    <source>
        <dbReference type="ARBA" id="ARBA00005051"/>
    </source>
</evidence>
<comment type="function">
    <text evidence="10">Catalyzes the transfer of pyrophosphate from adenosine triphosphate (ATP) to 6-hydroxymethyl-7,8-dihydropterin, an enzymatic step in folate biosynthesis pathway.</text>
</comment>
<keyword evidence="9" id="KW-0289">Folate biosynthesis</keyword>
<comment type="caution">
    <text evidence="14">The sequence shown here is derived from an EMBL/GenBank/DDBJ whole genome shotgun (WGS) entry which is preliminary data.</text>
</comment>
<keyword evidence="5" id="KW-0808">Transferase</keyword>
<dbReference type="InterPro" id="IPR000550">
    <property type="entry name" value="Hppk"/>
</dbReference>
<dbReference type="SUPFAM" id="SSF55083">
    <property type="entry name" value="6-hydroxymethyl-7,8-dihydropterin pyrophosphokinase, HPPK"/>
    <property type="match status" value="1"/>
</dbReference>
<dbReference type="Proteomes" id="UP000651977">
    <property type="component" value="Unassembled WGS sequence"/>
</dbReference>
<evidence type="ECO:0000256" key="6">
    <source>
        <dbReference type="ARBA" id="ARBA00022741"/>
    </source>
</evidence>
<keyword evidence="6" id="KW-0547">Nucleotide-binding</keyword>
<evidence type="ECO:0000256" key="3">
    <source>
        <dbReference type="ARBA" id="ARBA00013253"/>
    </source>
</evidence>
<reference evidence="15" key="1">
    <citation type="journal article" date="2019" name="Int. J. Syst. Evol. Microbiol.">
        <title>The Global Catalogue of Microorganisms (GCM) 10K type strain sequencing project: providing services to taxonomists for standard genome sequencing and annotation.</title>
        <authorList>
            <consortium name="The Broad Institute Genomics Platform"/>
            <consortium name="The Broad Institute Genome Sequencing Center for Infectious Disease"/>
            <person name="Wu L."/>
            <person name="Ma J."/>
        </authorList>
    </citation>
    <scope>NUCLEOTIDE SEQUENCE [LARGE SCALE GENOMIC DNA]</scope>
    <source>
        <strain evidence="15">CGMCC 1.10131</strain>
    </source>
</reference>
<comment type="similarity">
    <text evidence="2">Belongs to the HPPK family.</text>
</comment>
<evidence type="ECO:0000256" key="9">
    <source>
        <dbReference type="ARBA" id="ARBA00022909"/>
    </source>
</evidence>
<evidence type="ECO:0000313" key="15">
    <source>
        <dbReference type="Proteomes" id="UP000651977"/>
    </source>
</evidence>
<feature type="domain" description="7,8-dihydro-6-hydroxymethylpterin-pyrophosphokinase" evidence="13">
    <location>
        <begin position="5"/>
        <end position="111"/>
    </location>
</feature>
<dbReference type="Gene3D" id="3.30.70.560">
    <property type="entry name" value="7,8-Dihydro-6-hydroxymethylpterin-pyrophosphokinase HPPK"/>
    <property type="match status" value="1"/>
</dbReference>
<dbReference type="InterPro" id="IPR035907">
    <property type="entry name" value="Hppk_sf"/>
</dbReference>
<comment type="pathway">
    <text evidence="1">Cofactor biosynthesis; tetrahydrofolate biosynthesis; 2-amino-4-hydroxy-6-hydroxymethyl-7,8-dihydropteridine diphosphate from 7,8-dihydroneopterin triphosphate: step 4/4.</text>
</comment>
<organism evidence="14 15">
    <name type="scientific">Agarivorans gilvus</name>
    <dbReference type="NCBI Taxonomy" id="680279"/>
    <lineage>
        <taxon>Bacteria</taxon>
        <taxon>Pseudomonadati</taxon>
        <taxon>Pseudomonadota</taxon>
        <taxon>Gammaproteobacteria</taxon>
        <taxon>Alteromonadales</taxon>
        <taxon>Alteromonadaceae</taxon>
        <taxon>Agarivorans</taxon>
    </lineage>
</organism>
<evidence type="ECO:0000256" key="7">
    <source>
        <dbReference type="ARBA" id="ARBA00022777"/>
    </source>
</evidence>
<dbReference type="PANTHER" id="PTHR43071">
    <property type="entry name" value="2-AMINO-4-HYDROXY-6-HYDROXYMETHYLDIHYDROPTERIDINE PYROPHOSPHOKINASE"/>
    <property type="match status" value="1"/>
</dbReference>
<evidence type="ECO:0000313" key="14">
    <source>
        <dbReference type="EMBL" id="GGB09540.1"/>
    </source>
</evidence>
<name>A0ABQ1I288_9ALTE</name>
<keyword evidence="7" id="KW-0418">Kinase</keyword>
<accession>A0ABQ1I288</accession>
<dbReference type="EMBL" id="BMDY01000013">
    <property type="protein sequence ID" value="GGB09540.1"/>
    <property type="molecule type" value="Genomic_DNA"/>
</dbReference>
<evidence type="ECO:0000256" key="8">
    <source>
        <dbReference type="ARBA" id="ARBA00022840"/>
    </source>
</evidence>
<proteinExistence type="inferred from homology"/>
<evidence type="ECO:0000256" key="10">
    <source>
        <dbReference type="ARBA" id="ARBA00029409"/>
    </source>
</evidence>
<evidence type="ECO:0000256" key="4">
    <source>
        <dbReference type="ARBA" id="ARBA00016218"/>
    </source>
</evidence>
<keyword evidence="8" id="KW-0067">ATP-binding</keyword>
<evidence type="ECO:0000256" key="2">
    <source>
        <dbReference type="ARBA" id="ARBA00005810"/>
    </source>
</evidence>
<sequence length="163" mass="18674">MLYLCSLGSNIEPLQHVPLCVRQLCERIPVITFSSFIQTEPMGMATNNHFVNGLAWFESQQSPAQLKRFFNQLEARHGRNRHDPLSSAKDRCLDIDVVHFADSFEELSLVPIEPFLSRLHQQLFDTHSPVIEDALKLEIQLTAQHCLPLGQRATTIHFNRATR</sequence>
<dbReference type="Pfam" id="PF01288">
    <property type="entry name" value="HPPK"/>
    <property type="match status" value="1"/>
</dbReference>
<keyword evidence="15" id="KW-1185">Reference proteome</keyword>
<dbReference type="EC" id="2.7.6.3" evidence="3"/>